<proteinExistence type="predicted"/>
<dbReference type="Gene3D" id="3.30.730.10">
    <property type="entry name" value="AP2/ERF domain"/>
    <property type="match status" value="1"/>
</dbReference>
<comment type="subcellular location">
    <subcellularLocation>
        <location evidence="1">Nucleus</location>
    </subcellularLocation>
</comment>
<dbReference type="PANTHER" id="PTHR31194">
    <property type="entry name" value="SHN SHINE , DNA BINDING / TRANSCRIPTION FACTOR"/>
    <property type="match status" value="1"/>
</dbReference>
<dbReference type="InterPro" id="IPR001471">
    <property type="entry name" value="AP2/ERF_dom"/>
</dbReference>
<organism evidence="8 9">
    <name type="scientific">Escallonia herrerae</name>
    <dbReference type="NCBI Taxonomy" id="1293975"/>
    <lineage>
        <taxon>Eukaryota</taxon>
        <taxon>Viridiplantae</taxon>
        <taxon>Streptophyta</taxon>
        <taxon>Embryophyta</taxon>
        <taxon>Tracheophyta</taxon>
        <taxon>Spermatophyta</taxon>
        <taxon>Magnoliopsida</taxon>
        <taxon>eudicotyledons</taxon>
        <taxon>Gunneridae</taxon>
        <taxon>Pentapetalae</taxon>
        <taxon>asterids</taxon>
        <taxon>campanulids</taxon>
        <taxon>Escalloniales</taxon>
        <taxon>Escalloniaceae</taxon>
        <taxon>Escallonia</taxon>
    </lineage>
</organism>
<dbReference type="AlphaFoldDB" id="A0AA88XAT6"/>
<comment type="caution">
    <text evidence="8">The sequence shown here is derived from an EMBL/GenBank/DDBJ whole genome shotgun (WGS) entry which is preliminary data.</text>
</comment>
<sequence>MRHVRLWLGTYDTAEEAAMVYDNTAIQLRGPDGLTNFTTPPAKKEPAVSSSGYNSGEESHNNNSLCSPKSILRYVKEDVESSESQTYDDVSKSQEIWDSTTVAEDREGEGEGEGEGGATGKGKEEGAVTGRHTGQRRGAAGKF</sequence>
<dbReference type="CDD" id="cd00018">
    <property type="entry name" value="AP2"/>
    <property type="match status" value="1"/>
</dbReference>
<keyword evidence="2" id="KW-0805">Transcription regulation</keyword>
<evidence type="ECO:0000259" key="7">
    <source>
        <dbReference type="PROSITE" id="PS51032"/>
    </source>
</evidence>
<dbReference type="InterPro" id="IPR050913">
    <property type="entry name" value="AP2/ERF_ERF"/>
</dbReference>
<keyword evidence="9" id="KW-1185">Reference proteome</keyword>
<dbReference type="Proteomes" id="UP001188597">
    <property type="component" value="Unassembled WGS sequence"/>
</dbReference>
<evidence type="ECO:0000313" key="9">
    <source>
        <dbReference type="Proteomes" id="UP001188597"/>
    </source>
</evidence>
<dbReference type="PANTHER" id="PTHR31194:SF140">
    <property type="entry name" value="ETHYLENE-RESPONSIVE TRANSCRIPTION FACTOR CRF2"/>
    <property type="match status" value="1"/>
</dbReference>
<dbReference type="InterPro" id="IPR036955">
    <property type="entry name" value="AP2/ERF_dom_sf"/>
</dbReference>
<evidence type="ECO:0000256" key="2">
    <source>
        <dbReference type="ARBA" id="ARBA00023015"/>
    </source>
</evidence>
<evidence type="ECO:0000256" key="5">
    <source>
        <dbReference type="ARBA" id="ARBA00023242"/>
    </source>
</evidence>
<feature type="domain" description="AP2/ERF" evidence="7">
    <location>
        <begin position="1"/>
        <end position="38"/>
    </location>
</feature>
<name>A0AA88XAT6_9ASTE</name>
<feature type="compositionally biased region" description="Polar residues" evidence="6">
    <location>
        <begin position="82"/>
        <end position="102"/>
    </location>
</feature>
<dbReference type="GO" id="GO:0003700">
    <property type="term" value="F:DNA-binding transcription factor activity"/>
    <property type="evidence" value="ECO:0007669"/>
    <property type="project" value="InterPro"/>
</dbReference>
<dbReference type="EMBL" id="JAVXUP010000183">
    <property type="protein sequence ID" value="KAK3035090.1"/>
    <property type="molecule type" value="Genomic_DNA"/>
</dbReference>
<keyword evidence="5" id="KW-0539">Nucleus</keyword>
<evidence type="ECO:0000256" key="1">
    <source>
        <dbReference type="ARBA" id="ARBA00004123"/>
    </source>
</evidence>
<evidence type="ECO:0000256" key="4">
    <source>
        <dbReference type="ARBA" id="ARBA00023163"/>
    </source>
</evidence>
<gene>
    <name evidence="8" type="ORF">RJ639_032592</name>
</gene>
<keyword evidence="4" id="KW-0804">Transcription</keyword>
<feature type="compositionally biased region" description="Polar residues" evidence="6">
    <location>
        <begin position="48"/>
        <end position="67"/>
    </location>
</feature>
<evidence type="ECO:0000313" key="8">
    <source>
        <dbReference type="EMBL" id="KAK3035090.1"/>
    </source>
</evidence>
<protein>
    <recommendedName>
        <fullName evidence="7">AP2/ERF domain-containing protein</fullName>
    </recommendedName>
</protein>
<evidence type="ECO:0000256" key="6">
    <source>
        <dbReference type="SAM" id="MobiDB-lite"/>
    </source>
</evidence>
<dbReference type="SMART" id="SM00380">
    <property type="entry name" value="AP2"/>
    <property type="match status" value="1"/>
</dbReference>
<dbReference type="GO" id="GO:0003677">
    <property type="term" value="F:DNA binding"/>
    <property type="evidence" value="ECO:0007669"/>
    <property type="project" value="UniProtKB-KW"/>
</dbReference>
<accession>A0AA88XAT6</accession>
<dbReference type="PROSITE" id="PS51032">
    <property type="entry name" value="AP2_ERF"/>
    <property type="match status" value="1"/>
</dbReference>
<dbReference type="SUPFAM" id="SSF54171">
    <property type="entry name" value="DNA-binding domain"/>
    <property type="match status" value="1"/>
</dbReference>
<dbReference type="InterPro" id="IPR016177">
    <property type="entry name" value="DNA-bd_dom_sf"/>
</dbReference>
<dbReference type="GO" id="GO:0005634">
    <property type="term" value="C:nucleus"/>
    <property type="evidence" value="ECO:0007669"/>
    <property type="project" value="UniProtKB-SubCell"/>
</dbReference>
<reference evidence="8" key="1">
    <citation type="submission" date="2022-12" db="EMBL/GenBank/DDBJ databases">
        <title>Draft genome assemblies for two species of Escallonia (Escalloniales).</title>
        <authorList>
            <person name="Chanderbali A."/>
            <person name="Dervinis C."/>
            <person name="Anghel I."/>
            <person name="Soltis D."/>
            <person name="Soltis P."/>
            <person name="Zapata F."/>
        </authorList>
    </citation>
    <scope>NUCLEOTIDE SEQUENCE</scope>
    <source>
        <strain evidence="8">UCBG64.0493</strain>
        <tissue evidence="8">Leaf</tissue>
    </source>
</reference>
<evidence type="ECO:0000256" key="3">
    <source>
        <dbReference type="ARBA" id="ARBA00023125"/>
    </source>
</evidence>
<keyword evidence="3" id="KW-0238">DNA-binding</keyword>
<feature type="region of interest" description="Disordered" evidence="6">
    <location>
        <begin position="32"/>
        <end position="143"/>
    </location>
</feature>